<feature type="coiled-coil region" evidence="2">
    <location>
        <begin position="831"/>
        <end position="858"/>
    </location>
</feature>
<dbReference type="PANTHER" id="PTHR45899">
    <property type="entry name" value="RHO GTPASE ACTIVATING PROTEIN AT 15B, ISOFORM C"/>
    <property type="match status" value="1"/>
</dbReference>
<keyword evidence="1" id="KW-0343">GTPase activation</keyword>
<feature type="compositionally biased region" description="Polar residues" evidence="3">
    <location>
        <begin position="178"/>
        <end position="194"/>
    </location>
</feature>
<evidence type="ECO:0000256" key="1">
    <source>
        <dbReference type="ARBA" id="ARBA00022468"/>
    </source>
</evidence>
<dbReference type="InterPro" id="IPR001849">
    <property type="entry name" value="PH_domain"/>
</dbReference>
<dbReference type="SUPFAM" id="SSF54236">
    <property type="entry name" value="Ubiquitin-like"/>
    <property type="match status" value="1"/>
</dbReference>
<dbReference type="CDD" id="cd17113">
    <property type="entry name" value="RA_ARAPs"/>
    <property type="match status" value="1"/>
</dbReference>
<dbReference type="AlphaFoldDB" id="A0AAJ7SFJ0"/>
<dbReference type="GO" id="GO:0005096">
    <property type="term" value="F:GTPase activator activity"/>
    <property type="evidence" value="ECO:0007669"/>
    <property type="project" value="UniProtKB-KW"/>
</dbReference>
<dbReference type="Pfam" id="PF00620">
    <property type="entry name" value="RhoGAP"/>
    <property type="match status" value="1"/>
</dbReference>
<dbReference type="InterPro" id="IPR000198">
    <property type="entry name" value="RhoGAP_dom"/>
</dbReference>
<dbReference type="InterPro" id="IPR052227">
    <property type="entry name" value="Arf-Rho-GAP_ANK-PH_domain"/>
</dbReference>
<dbReference type="InterPro" id="IPR000159">
    <property type="entry name" value="RA_dom"/>
</dbReference>
<dbReference type="InterPro" id="IPR008936">
    <property type="entry name" value="Rho_GTPase_activation_prot"/>
</dbReference>
<feature type="compositionally biased region" description="Pro residues" evidence="3">
    <location>
        <begin position="223"/>
        <end position="251"/>
    </location>
</feature>
<dbReference type="KEGG" id="goe:100909304"/>
<dbReference type="Gene3D" id="2.30.29.30">
    <property type="entry name" value="Pleckstrin-homology domain (PH domain)/Phosphotyrosine-binding domain (PTB)"/>
    <property type="match status" value="1"/>
</dbReference>
<feature type="compositionally biased region" description="Pro residues" evidence="3">
    <location>
        <begin position="267"/>
        <end position="285"/>
    </location>
</feature>
<name>A0AAJ7SFJ0_9ACAR</name>
<protein>
    <submittedName>
        <fullName evidence="8">Arf-GAP with Rho-GAP domain, ANK repeat and PH domain-containing protein 1</fullName>
    </submittedName>
</protein>
<dbReference type="SMART" id="SM00233">
    <property type="entry name" value="PH"/>
    <property type="match status" value="2"/>
</dbReference>
<evidence type="ECO:0000256" key="3">
    <source>
        <dbReference type="SAM" id="MobiDB-lite"/>
    </source>
</evidence>
<accession>A0AAJ7SFJ0</accession>
<evidence type="ECO:0000259" key="5">
    <source>
        <dbReference type="PROSITE" id="PS50200"/>
    </source>
</evidence>
<proteinExistence type="predicted"/>
<evidence type="ECO:0000259" key="4">
    <source>
        <dbReference type="PROSITE" id="PS50003"/>
    </source>
</evidence>
<dbReference type="CTD" id="32686"/>
<feature type="region of interest" description="Disordered" evidence="3">
    <location>
        <begin position="176"/>
        <end position="203"/>
    </location>
</feature>
<feature type="domain" description="Ras-associating" evidence="5">
    <location>
        <begin position="879"/>
        <end position="958"/>
    </location>
</feature>
<feature type="domain" description="Rho-GAP" evidence="6">
    <location>
        <begin position="628"/>
        <end position="832"/>
    </location>
</feature>
<evidence type="ECO:0000259" key="6">
    <source>
        <dbReference type="PROSITE" id="PS50238"/>
    </source>
</evidence>
<gene>
    <name evidence="8" type="primary">LOC100909304</name>
</gene>
<feature type="region of interest" description="Disordered" evidence="3">
    <location>
        <begin position="1"/>
        <end position="20"/>
    </location>
</feature>
<reference evidence="8" key="1">
    <citation type="submission" date="2025-08" db="UniProtKB">
        <authorList>
            <consortium name="RefSeq"/>
        </authorList>
    </citation>
    <scope>IDENTIFICATION</scope>
</reference>
<dbReference type="SMART" id="SM00324">
    <property type="entry name" value="RhoGAP"/>
    <property type="match status" value="1"/>
</dbReference>
<dbReference type="Proteomes" id="UP000694867">
    <property type="component" value="Unplaced"/>
</dbReference>
<sequence>MSGRSGEIFHPDPIPQIPTCPEKPLDLLAEIERELPFVLFRHERPSQQNPCSEKFRDTDSIRFLKQNRLSWWNSPTSRSDMDDLEPPQNIYEVVEEESKDSKPHHYEDIPEEFFLRKRQEQPQQEVHKAVDLESRSPERVKLSVATNPFLNSNYDIPSVPEVDLFLQSQVRRKVHPTPSASTLFDSLGSTTNTYDVPCRPESVSDRSDFLSILSETVYDIPLSVPPPSSPPPPPPLQEEPPRMRSPPPVPMRPSTSPQNRPELSPKTRPPPVPAPRQKIPPPLPPKQESTPPRSRLSEHRKFSLQPTPSGSPPIKESLLRESGTSLTSWYLDTNQIRNCDIPHRELTGSSEESEPSSIPTMPSITPTKTPIKSQSMSQKGGSKRITIAIKTVSNHFKRKTSIPVTTSSESWDSNSADSDTADGVTIYFSSDGRKDYNKRICVISDGTLKFYDVEASSSPSLCLCCDDITLMLARRDIYPSSKSIPTLFLVDIRGGSTTRSLGFTSAIERAEFLRRVNQWFNPQSLKLQGEVWASGVLTCRSSASGDWQNVKAVLHGKEFSPFVLGNDNEPGVPGIDLRKAMLVDWTSSEEGQEKTFHIVLPCRTIYLRGPSTNETNAWFELLSKTHSTYLDKSLLSEQYLNNDNVPLAIEKCVNFVSAHGSDTTGVYRLAGSHGKIERLVDSLKKNAWDVHLVPEAYSTHDVANALKRFLRTFDDCLLTQRLYDQWMQCSKMESLDERLPRLKDLISELPLVEHSTLRFLCSHLKAIADRSDINCMTVANLAAIFGPTILYKQSCQAYLERDPSLSPTTSMAETNAGMAVAADLLGNFCFLFDVSQEVVEKEREIQKLIAEMREARVAQRPAGDILVGVYVYNKEWGRCINVKLTPTMTAAELCKLVRSQLKLVDSVSSLAVFEVICDSQLERPLHFTESVFVAVLQWTGWDPAFAKENYLLVKRNFVYEDVVNFLNMKEPLSNFSEVKFAEASTKSFKKVSMEFAKSAVQLVKDRKEKDREKTVLKEWRVEDISVYVGRETNRKAPAELCLAFVPRNEDVRK</sequence>
<dbReference type="InterPro" id="IPR029071">
    <property type="entry name" value="Ubiquitin-like_domsf"/>
</dbReference>
<dbReference type="GO" id="GO:0005547">
    <property type="term" value="F:phosphatidylinositol-3,4,5-trisphosphate binding"/>
    <property type="evidence" value="ECO:0007669"/>
    <property type="project" value="TreeGrafter"/>
</dbReference>
<feature type="region of interest" description="Disordered" evidence="3">
    <location>
        <begin position="345"/>
        <end position="382"/>
    </location>
</feature>
<dbReference type="SUPFAM" id="SSF50729">
    <property type="entry name" value="PH domain-like"/>
    <property type="match status" value="1"/>
</dbReference>
<dbReference type="Gene3D" id="3.10.20.90">
    <property type="entry name" value="Phosphatidylinositol 3-kinase Catalytic Subunit, Chain A, domain 1"/>
    <property type="match status" value="1"/>
</dbReference>
<dbReference type="GO" id="GO:0007165">
    <property type="term" value="P:signal transduction"/>
    <property type="evidence" value="ECO:0007669"/>
    <property type="project" value="InterPro"/>
</dbReference>
<dbReference type="SUPFAM" id="SSF48350">
    <property type="entry name" value="GTPase activation domain, GAP"/>
    <property type="match status" value="1"/>
</dbReference>
<evidence type="ECO:0000313" key="8">
    <source>
        <dbReference type="RefSeq" id="XP_028966973.1"/>
    </source>
</evidence>
<dbReference type="GeneID" id="100909304"/>
<dbReference type="PROSITE" id="PS50003">
    <property type="entry name" value="PH_DOMAIN"/>
    <property type="match status" value="1"/>
</dbReference>
<dbReference type="PROSITE" id="PS50238">
    <property type="entry name" value="RHOGAP"/>
    <property type="match status" value="1"/>
</dbReference>
<evidence type="ECO:0000256" key="2">
    <source>
        <dbReference type="SAM" id="Coils"/>
    </source>
</evidence>
<dbReference type="Pfam" id="PF00788">
    <property type="entry name" value="RA"/>
    <property type="match status" value="1"/>
</dbReference>
<dbReference type="PROSITE" id="PS50200">
    <property type="entry name" value="RA"/>
    <property type="match status" value="1"/>
</dbReference>
<keyword evidence="2" id="KW-0175">Coiled coil</keyword>
<dbReference type="InterPro" id="IPR011993">
    <property type="entry name" value="PH-like_dom_sf"/>
</dbReference>
<keyword evidence="7" id="KW-1185">Reference proteome</keyword>
<dbReference type="PANTHER" id="PTHR45899:SF2">
    <property type="entry name" value="RHO GTPASE ACTIVATING PROTEIN AT 15B, ISOFORM C"/>
    <property type="match status" value="1"/>
</dbReference>
<feature type="compositionally biased region" description="Low complexity" evidence="3">
    <location>
        <begin position="355"/>
        <end position="380"/>
    </location>
</feature>
<dbReference type="RefSeq" id="XP_028966973.1">
    <property type="nucleotide sequence ID" value="XM_029111140.1"/>
</dbReference>
<evidence type="ECO:0000313" key="7">
    <source>
        <dbReference type="Proteomes" id="UP000694867"/>
    </source>
</evidence>
<feature type="domain" description="PH" evidence="4">
    <location>
        <begin position="530"/>
        <end position="627"/>
    </location>
</feature>
<feature type="region of interest" description="Disordered" evidence="3">
    <location>
        <begin position="221"/>
        <end position="317"/>
    </location>
</feature>
<dbReference type="GO" id="GO:0005737">
    <property type="term" value="C:cytoplasm"/>
    <property type="evidence" value="ECO:0007669"/>
    <property type="project" value="TreeGrafter"/>
</dbReference>
<organism evidence="7 8">
    <name type="scientific">Galendromus occidentalis</name>
    <name type="common">western predatory mite</name>
    <dbReference type="NCBI Taxonomy" id="34638"/>
    <lineage>
        <taxon>Eukaryota</taxon>
        <taxon>Metazoa</taxon>
        <taxon>Ecdysozoa</taxon>
        <taxon>Arthropoda</taxon>
        <taxon>Chelicerata</taxon>
        <taxon>Arachnida</taxon>
        <taxon>Acari</taxon>
        <taxon>Parasitiformes</taxon>
        <taxon>Mesostigmata</taxon>
        <taxon>Gamasina</taxon>
        <taxon>Phytoseioidea</taxon>
        <taxon>Phytoseiidae</taxon>
        <taxon>Typhlodrominae</taxon>
        <taxon>Galendromus</taxon>
    </lineage>
</organism>
<dbReference type="Gene3D" id="1.10.555.10">
    <property type="entry name" value="Rho GTPase activation protein"/>
    <property type="match status" value="1"/>
</dbReference>